<dbReference type="InterPro" id="IPR015943">
    <property type="entry name" value="WD40/YVTN_repeat-like_dom_sf"/>
</dbReference>
<dbReference type="InterPro" id="IPR050505">
    <property type="entry name" value="WDR55/POC1"/>
</dbReference>
<protein>
    <submittedName>
        <fullName evidence="4">Uncharacterized protein</fullName>
    </submittedName>
</protein>
<dbReference type="PROSITE" id="PS50294">
    <property type="entry name" value="WD_REPEATS_REGION"/>
    <property type="match status" value="1"/>
</dbReference>
<evidence type="ECO:0000313" key="5">
    <source>
        <dbReference type="Proteomes" id="UP000003835"/>
    </source>
</evidence>
<organism evidence="4 5">
    <name type="scientific">Coleofasciculus chthonoplastes PCC 7420</name>
    <dbReference type="NCBI Taxonomy" id="118168"/>
    <lineage>
        <taxon>Bacteria</taxon>
        <taxon>Bacillati</taxon>
        <taxon>Cyanobacteriota</taxon>
        <taxon>Cyanophyceae</taxon>
        <taxon>Coleofasciculales</taxon>
        <taxon>Coleofasciculaceae</taxon>
        <taxon>Coleofasciculus</taxon>
    </lineage>
</organism>
<dbReference type="eggNOG" id="COG4249">
    <property type="taxonomic scope" value="Bacteria"/>
</dbReference>
<dbReference type="PROSITE" id="PS50082">
    <property type="entry name" value="WD_REPEATS_2"/>
    <property type="match status" value="1"/>
</dbReference>
<dbReference type="SUPFAM" id="SSF50978">
    <property type="entry name" value="WD40 repeat-like"/>
    <property type="match status" value="1"/>
</dbReference>
<dbReference type="eggNOG" id="COG2319">
    <property type="taxonomic scope" value="Bacteria"/>
</dbReference>
<name>B4VVF1_9CYAN</name>
<dbReference type="RefSeq" id="WP_006102469.1">
    <property type="nucleotide sequence ID" value="NZ_DS989854.1"/>
</dbReference>
<dbReference type="PANTHER" id="PTHR44019:SF8">
    <property type="entry name" value="POC1 CENTRIOLAR PROTEIN HOMOLOG"/>
    <property type="match status" value="1"/>
</dbReference>
<reference evidence="4 5" key="1">
    <citation type="submission" date="2008-07" db="EMBL/GenBank/DDBJ databases">
        <authorList>
            <person name="Tandeau de Marsac N."/>
            <person name="Ferriera S."/>
            <person name="Johnson J."/>
            <person name="Kravitz S."/>
            <person name="Beeson K."/>
            <person name="Sutton G."/>
            <person name="Rogers Y.-H."/>
            <person name="Friedman R."/>
            <person name="Frazier M."/>
            <person name="Venter J.C."/>
        </authorList>
    </citation>
    <scope>NUCLEOTIDE SEQUENCE [LARGE SCALE GENOMIC DNA]</scope>
    <source>
        <strain evidence="4 5">PCC 7420</strain>
    </source>
</reference>
<proteinExistence type="predicted"/>
<evidence type="ECO:0000256" key="1">
    <source>
        <dbReference type="ARBA" id="ARBA00022574"/>
    </source>
</evidence>
<feature type="repeat" description="WD" evidence="3">
    <location>
        <begin position="99"/>
        <end position="134"/>
    </location>
</feature>
<keyword evidence="1 3" id="KW-0853">WD repeat</keyword>
<dbReference type="SMART" id="SM00320">
    <property type="entry name" value="WD40"/>
    <property type="match status" value="1"/>
</dbReference>
<accession>B4VVF1</accession>
<keyword evidence="2" id="KW-0677">Repeat</keyword>
<gene>
    <name evidence="4" type="ORF">MC7420_4149</name>
</gene>
<evidence type="ECO:0000256" key="3">
    <source>
        <dbReference type="PROSITE-ProRule" id="PRU00221"/>
    </source>
</evidence>
<dbReference type="STRING" id="118168.MC7420_4149"/>
<sequence>MIRDALVVGVNRYPFLKDSPTNEAQHLTTPAFDAEALAYLLETHGNFTVRRLPENLIDGTLQVDQNKSVTAGELEDAIAQLFKTIRIWNLHSEKLLCVLTEHSDTVYSLAFSPDAQTLVSSSADMTVKIWRLSF</sequence>
<dbReference type="Pfam" id="PF00400">
    <property type="entry name" value="WD40"/>
    <property type="match status" value="1"/>
</dbReference>
<dbReference type="InterPro" id="IPR036322">
    <property type="entry name" value="WD40_repeat_dom_sf"/>
</dbReference>
<dbReference type="Proteomes" id="UP000003835">
    <property type="component" value="Unassembled WGS sequence"/>
</dbReference>
<dbReference type="PANTHER" id="PTHR44019">
    <property type="entry name" value="WD REPEAT-CONTAINING PROTEIN 55"/>
    <property type="match status" value="1"/>
</dbReference>
<dbReference type="HOGENOM" id="CLU_1892612_0_0_3"/>
<dbReference type="AlphaFoldDB" id="B4VVF1"/>
<dbReference type="EMBL" id="DS989854">
    <property type="protein sequence ID" value="EDX74164.1"/>
    <property type="molecule type" value="Genomic_DNA"/>
</dbReference>
<evidence type="ECO:0000313" key="4">
    <source>
        <dbReference type="EMBL" id="EDX74164.1"/>
    </source>
</evidence>
<keyword evidence="5" id="KW-1185">Reference proteome</keyword>
<evidence type="ECO:0000256" key="2">
    <source>
        <dbReference type="ARBA" id="ARBA00022737"/>
    </source>
</evidence>
<dbReference type="InterPro" id="IPR001680">
    <property type="entry name" value="WD40_rpt"/>
</dbReference>
<dbReference type="Gene3D" id="2.130.10.10">
    <property type="entry name" value="YVTN repeat-like/Quinoprotein amine dehydrogenase"/>
    <property type="match status" value="1"/>
</dbReference>